<feature type="region of interest" description="Disordered" evidence="1">
    <location>
        <begin position="495"/>
        <end position="514"/>
    </location>
</feature>
<dbReference type="InterPro" id="IPR012880">
    <property type="entry name" value="Gryzun"/>
</dbReference>
<dbReference type="EMBL" id="ML996085">
    <property type="protein sequence ID" value="KAF2153111.1"/>
    <property type="molecule type" value="Genomic_DNA"/>
</dbReference>
<dbReference type="AlphaFoldDB" id="A0A9P4J277"/>
<feature type="non-terminal residue" evidence="4">
    <location>
        <position position="1233"/>
    </location>
</feature>
<feature type="domain" description="Trafficking protein particle complex subunit 11" evidence="3">
    <location>
        <begin position="350"/>
        <end position="633"/>
    </location>
</feature>
<accession>A0A9P4J277</accession>
<dbReference type="Proteomes" id="UP000799439">
    <property type="component" value="Unassembled WGS sequence"/>
</dbReference>
<organism evidence="4 5">
    <name type="scientific">Myriangium duriaei CBS 260.36</name>
    <dbReference type="NCBI Taxonomy" id="1168546"/>
    <lineage>
        <taxon>Eukaryota</taxon>
        <taxon>Fungi</taxon>
        <taxon>Dikarya</taxon>
        <taxon>Ascomycota</taxon>
        <taxon>Pezizomycotina</taxon>
        <taxon>Dothideomycetes</taxon>
        <taxon>Dothideomycetidae</taxon>
        <taxon>Myriangiales</taxon>
        <taxon>Myriangiaceae</taxon>
        <taxon>Myriangium</taxon>
    </lineage>
</organism>
<gene>
    <name evidence="4" type="ORF">K461DRAFT_240474</name>
</gene>
<evidence type="ECO:0008006" key="6">
    <source>
        <dbReference type="Google" id="ProtNLM"/>
    </source>
</evidence>
<dbReference type="Pfam" id="PF11817">
    <property type="entry name" value="Foie-gras_1"/>
    <property type="match status" value="1"/>
</dbReference>
<evidence type="ECO:0000313" key="5">
    <source>
        <dbReference type="Proteomes" id="UP000799439"/>
    </source>
</evidence>
<dbReference type="PANTHER" id="PTHR14374">
    <property type="entry name" value="FOIE GRAS"/>
    <property type="match status" value="1"/>
</dbReference>
<evidence type="ECO:0000313" key="4">
    <source>
        <dbReference type="EMBL" id="KAF2153111.1"/>
    </source>
</evidence>
<protein>
    <recommendedName>
        <fullName evidence="6">Trafficking protein particle complex subunit 11 domain-containing protein</fullName>
    </recommendedName>
</protein>
<feature type="domain" description="Gryzun putative trafficking through Golgi" evidence="2">
    <location>
        <begin position="661"/>
        <end position="1174"/>
    </location>
</feature>
<comment type="caution">
    <text evidence="4">The sequence shown here is derived from an EMBL/GenBank/DDBJ whole genome shotgun (WGS) entry which is preliminary data.</text>
</comment>
<dbReference type="OrthoDB" id="6278596at2759"/>
<reference evidence="4" key="1">
    <citation type="journal article" date="2020" name="Stud. Mycol.">
        <title>101 Dothideomycetes genomes: a test case for predicting lifestyles and emergence of pathogens.</title>
        <authorList>
            <person name="Haridas S."/>
            <person name="Albert R."/>
            <person name="Binder M."/>
            <person name="Bloem J."/>
            <person name="Labutti K."/>
            <person name="Salamov A."/>
            <person name="Andreopoulos B."/>
            <person name="Baker S."/>
            <person name="Barry K."/>
            <person name="Bills G."/>
            <person name="Bluhm B."/>
            <person name="Cannon C."/>
            <person name="Castanera R."/>
            <person name="Culley D."/>
            <person name="Daum C."/>
            <person name="Ezra D."/>
            <person name="Gonzalez J."/>
            <person name="Henrissat B."/>
            <person name="Kuo A."/>
            <person name="Liang C."/>
            <person name="Lipzen A."/>
            <person name="Lutzoni F."/>
            <person name="Magnuson J."/>
            <person name="Mondo S."/>
            <person name="Nolan M."/>
            <person name="Ohm R."/>
            <person name="Pangilinan J."/>
            <person name="Park H.-J."/>
            <person name="Ramirez L."/>
            <person name="Alfaro M."/>
            <person name="Sun H."/>
            <person name="Tritt A."/>
            <person name="Yoshinaga Y."/>
            <person name="Zwiers L.-H."/>
            <person name="Turgeon B."/>
            <person name="Goodwin S."/>
            <person name="Spatafora J."/>
            <person name="Crous P."/>
            <person name="Grigoriev I."/>
        </authorList>
    </citation>
    <scope>NUCLEOTIDE SEQUENCE</scope>
    <source>
        <strain evidence="4">CBS 260.36</strain>
    </source>
</reference>
<sequence>MEAYPLAYVRHELPLIALSGLGEINEPSTDSSTTEWTPLPGVTIARELPDLTVSFARALRDEFYGTDGSSFPSNGSGNRQRPGLIGFKFSSVGRNLVFPRRKAAPAAQTPSEEPSSPPPTNITANTELHSTLSPLSPTSPLFPDGLLSPFWMKKHQQDVPSVLLCFFELTADPATGSLQDNHLKNEINRIKTALSRSGYRTRLAVAVVSDEDDEAIDDRISGIRRATGLDSKSSFFFLTQPRAQSELVTFALNTLAALQPVCVDYYRDLTKHSRRKKNRGYIPAPTGSTARGTSQSLSTSGWHARYDFKQGVFAEFRQEMDVAERHFASTLEELFNAEGVLETTPIWSSRWEEARCLADITALRVLRCQLWRSMTSGAAESWSNYRDRTRALVDRRGKGSGTYGYAAWESRWAQIMAELIARSSIPAFEIKQASSDESGEEADEYVVINISAPAEKAYATVERLTPFHFLHHPGYWYRMAQRWAVERYRRVKALPQDERAPPEQIQRSQDAERTKSLDTYMVSPPHEELPAEFSFNKKVQSQIMDLGEKAEREFELRKQFRMKSLLAMQRAHVLSENGSNEKAIQVLLSLWTDMSWRTEGWWDLAGEVMLNLYKLAEEVGEHRISTEVKWELLCKVFQKPYSKIARGSPPPRQENSMPLTLDRKMRLSPVSVSFCFAYDESHVGDVIPCQISITSTAIDLGSSLQIQSLRLSLNGGLWQIHISHNETDAIHLSQDLLLKDNTSTEDTATRILESQADLRLGSGGTHIFNFRLALRDVGELAATEVCLEASLDAFTIRCTHHQAHLATSRWLLADGKGLVERSLDRPDALGIEVLPKPPRVELRLSDPRSQYFTSEDVTLELVLVNEENEAVEGSIKVDAAAEILDSLGLQWEDNESSAKDGLPSMTISHVKSFDQAIYKLSFRTPSEPASLALPFNIDYTVGDDKDTTSSKTATFSFDFVRPIDAVFDLAPRLDTKTWPSFFALPPTGDFGQHMEGVRQRWMLQASISSLSHEPLSILSIALAISTTPETIHCFIPTPATPDTAITLSPSSTQTYLLPFHTTRRALDDRRPAPLSLHLSITWRRLSSNQEATTLIPVPTMHIPPAEPRVLCTASALPYIPHSRLVTYTIENPSLHFLTFSLTLEAADSFAFAGAKVRNVALTPLSRMAVEYRVMLLDGSEGEKWKDEVEEGSDLGKGERGRWIYPVLRVTDSYFNKTLRVVPAGSGVGSDDRE</sequence>
<feature type="compositionally biased region" description="Low complexity" evidence="1">
    <location>
        <begin position="104"/>
        <end position="114"/>
    </location>
</feature>
<dbReference type="Pfam" id="PF07919">
    <property type="entry name" value="Gryzun"/>
    <property type="match status" value="1"/>
</dbReference>
<dbReference type="PANTHER" id="PTHR14374:SF0">
    <property type="entry name" value="TRAFFICKING PROTEIN PARTICLE COMPLEX SUBUNIT 11"/>
    <property type="match status" value="1"/>
</dbReference>
<evidence type="ECO:0000256" key="1">
    <source>
        <dbReference type="SAM" id="MobiDB-lite"/>
    </source>
</evidence>
<dbReference type="InterPro" id="IPR021773">
    <property type="entry name" value="TPC11"/>
</dbReference>
<keyword evidence="5" id="KW-1185">Reference proteome</keyword>
<name>A0A9P4J277_9PEZI</name>
<evidence type="ECO:0000259" key="3">
    <source>
        <dbReference type="Pfam" id="PF11817"/>
    </source>
</evidence>
<feature type="region of interest" description="Disordered" evidence="1">
    <location>
        <begin position="101"/>
        <end position="135"/>
    </location>
</feature>
<proteinExistence type="predicted"/>
<evidence type="ECO:0000259" key="2">
    <source>
        <dbReference type="Pfam" id="PF07919"/>
    </source>
</evidence>